<evidence type="ECO:0000313" key="8">
    <source>
        <dbReference type="Proteomes" id="UP000594263"/>
    </source>
</evidence>
<dbReference type="PROSITE" id="PS51742">
    <property type="entry name" value="PPC"/>
    <property type="match status" value="1"/>
</dbReference>
<organism evidence="7 8">
    <name type="scientific">Kalanchoe fedtschenkoi</name>
    <name type="common">Lavender scallops</name>
    <name type="synonym">South American air plant</name>
    <dbReference type="NCBI Taxonomy" id="63787"/>
    <lineage>
        <taxon>Eukaryota</taxon>
        <taxon>Viridiplantae</taxon>
        <taxon>Streptophyta</taxon>
        <taxon>Embryophyta</taxon>
        <taxon>Tracheophyta</taxon>
        <taxon>Spermatophyta</taxon>
        <taxon>Magnoliopsida</taxon>
        <taxon>eudicotyledons</taxon>
        <taxon>Gunneridae</taxon>
        <taxon>Pentapetalae</taxon>
        <taxon>Saxifragales</taxon>
        <taxon>Crassulaceae</taxon>
        <taxon>Kalanchoe</taxon>
    </lineage>
</organism>
<feature type="compositionally biased region" description="Polar residues" evidence="5">
    <location>
        <begin position="343"/>
        <end position="354"/>
    </location>
</feature>
<keyword evidence="2 4" id="KW-0238">DNA-binding</keyword>
<comment type="function">
    <text evidence="4">Transcription factor that specifically binds AT-rich DNA sequences related to the nuclear matrix attachment regions (MARs).</text>
</comment>
<feature type="domain" description="PPC" evidence="6">
    <location>
        <begin position="123"/>
        <end position="264"/>
    </location>
</feature>
<feature type="compositionally biased region" description="Basic residues" evidence="5">
    <location>
        <begin position="10"/>
        <end position="20"/>
    </location>
</feature>
<dbReference type="CDD" id="cd11378">
    <property type="entry name" value="DUF296"/>
    <property type="match status" value="1"/>
</dbReference>
<evidence type="ECO:0000256" key="5">
    <source>
        <dbReference type="SAM" id="MobiDB-lite"/>
    </source>
</evidence>
<dbReference type="Proteomes" id="UP000594263">
    <property type="component" value="Unplaced"/>
</dbReference>
<evidence type="ECO:0000313" key="7">
    <source>
        <dbReference type="EnsemblPlants" id="Kaladp0094s0045.1.v1.1"/>
    </source>
</evidence>
<comment type="subcellular location">
    <subcellularLocation>
        <location evidence="4">Nucleus</location>
    </subcellularLocation>
</comment>
<sequence length="354" mass="37244">MEPNDCRLNSHYHGHGHGQHQHQQSRPSPSVSAANGLLLKPEGAGGATSTHSPLMYTQSVLPSTGITSADGCIRRKRGRPRKYATPEQALAAKKAATSMSQVSHKKRDSPGHIPNKLSQLANAGQGFTAHVIDVMAGEDVYQKIMLLMQQSRREICILSASGSISNAALRQPATSGGGGIMYEGQFELVSLSGSYVRTDSGERCGGLSVCLYDTSGQIIGGGVGGPLVAGGPVQVIVGSFQIGSNKGNDCHMQSNSPAGQLKSPIGSASMSGVGYRPDVESSGRGQSRRNDDNQNVLLNAFMTQSRNMHTAPQATTDWMGGSDARSGGSFEFLGRSGRLPIQSPESGEYSQMEN</sequence>
<dbReference type="InterPro" id="IPR005175">
    <property type="entry name" value="PPC_dom"/>
</dbReference>
<evidence type="ECO:0000256" key="4">
    <source>
        <dbReference type="RuleBase" id="RU367031"/>
    </source>
</evidence>
<dbReference type="InterPro" id="IPR039605">
    <property type="entry name" value="AHL"/>
</dbReference>
<dbReference type="Gene3D" id="3.30.1330.80">
    <property type="entry name" value="Hypothetical protein, similar to alpha- acetolactate decarboxylase, domain 2"/>
    <property type="match status" value="1"/>
</dbReference>
<feature type="compositionally biased region" description="Polar residues" evidence="5">
    <location>
        <begin position="247"/>
        <end position="258"/>
    </location>
</feature>
<name>A0A7N0UYF9_KALFE</name>
<dbReference type="AlphaFoldDB" id="A0A7N0UYF9"/>
<keyword evidence="4" id="KW-0539">Nucleus</keyword>
<proteinExistence type="predicted"/>
<dbReference type="PANTHER" id="PTHR31500:SF68">
    <property type="entry name" value="AT-HOOK MOTIF NUCLEAR-LOCALIZED PROTEIN 14"/>
    <property type="match status" value="1"/>
</dbReference>
<dbReference type="EnsemblPlants" id="Kaladp0094s0045.1.v1.1">
    <property type="protein sequence ID" value="Kaladp0094s0045.1.v1.1"/>
    <property type="gene ID" value="Kaladp0094s0045.v1.1"/>
</dbReference>
<feature type="region of interest" description="Disordered" evidence="5">
    <location>
        <begin position="247"/>
        <end position="354"/>
    </location>
</feature>
<dbReference type="OMA" id="MFFMQQS"/>
<dbReference type="GO" id="GO:0003680">
    <property type="term" value="F:minor groove of adenine-thymine-rich DNA binding"/>
    <property type="evidence" value="ECO:0007669"/>
    <property type="project" value="UniProtKB-UniRule"/>
</dbReference>
<feature type="compositionally biased region" description="Polar residues" evidence="5">
    <location>
        <begin position="293"/>
        <end position="316"/>
    </location>
</feature>
<comment type="domain">
    <text evidence="4">The PPC domain mediates interactions between AHL proteins.</text>
</comment>
<protein>
    <recommendedName>
        <fullName evidence="4">AT-hook motif nuclear-localized protein</fullName>
    </recommendedName>
</protein>
<evidence type="ECO:0000256" key="3">
    <source>
        <dbReference type="ARBA" id="ARBA00023163"/>
    </source>
</evidence>
<keyword evidence="8" id="KW-1185">Reference proteome</keyword>
<evidence type="ECO:0000256" key="2">
    <source>
        <dbReference type="ARBA" id="ARBA00023125"/>
    </source>
</evidence>
<evidence type="ECO:0000259" key="6">
    <source>
        <dbReference type="PROSITE" id="PS51742"/>
    </source>
</evidence>
<keyword evidence="3 4" id="KW-0804">Transcription</keyword>
<feature type="region of interest" description="Disordered" evidence="5">
    <location>
        <begin position="1"/>
        <end position="51"/>
    </location>
</feature>
<dbReference type="Gramene" id="Kaladp0094s0045.1.v1.1">
    <property type="protein sequence ID" value="Kaladp0094s0045.1.v1.1"/>
    <property type="gene ID" value="Kaladp0094s0045.v1.1"/>
</dbReference>
<dbReference type="GO" id="GO:0005634">
    <property type="term" value="C:nucleus"/>
    <property type="evidence" value="ECO:0007669"/>
    <property type="project" value="UniProtKB-SubCell"/>
</dbReference>
<evidence type="ECO:0000256" key="1">
    <source>
        <dbReference type="ARBA" id="ARBA00023015"/>
    </source>
</evidence>
<dbReference type="PANTHER" id="PTHR31500">
    <property type="entry name" value="AT-HOOK MOTIF NUCLEAR-LOCALIZED PROTEIN 9"/>
    <property type="match status" value="1"/>
</dbReference>
<accession>A0A7N0UYF9</accession>
<feature type="region of interest" description="Disordered" evidence="5">
    <location>
        <begin position="67"/>
        <end position="115"/>
    </location>
</feature>
<dbReference type="Pfam" id="PF03479">
    <property type="entry name" value="PCC"/>
    <property type="match status" value="1"/>
</dbReference>
<keyword evidence="1 4" id="KW-0805">Transcription regulation</keyword>
<reference evidence="7" key="1">
    <citation type="submission" date="2021-01" db="UniProtKB">
        <authorList>
            <consortium name="EnsemblPlants"/>
        </authorList>
    </citation>
    <scope>IDENTIFICATION</scope>
</reference>
<dbReference type="SUPFAM" id="SSF117856">
    <property type="entry name" value="AF0104/ALDC/Ptd012-like"/>
    <property type="match status" value="1"/>
</dbReference>